<dbReference type="PROSITE" id="PS50222">
    <property type="entry name" value="EF_HAND_2"/>
    <property type="match status" value="3"/>
</dbReference>
<feature type="domain" description="EF-hand" evidence="21">
    <location>
        <begin position="214"/>
        <end position="249"/>
    </location>
</feature>
<keyword evidence="7" id="KW-0963">Cytoplasm</keyword>
<sequence>MFYIKKSSKSLFTNIVVYNVFYFSHFCKSTRCNVLLFKYNAECEEPELRLHDYTLPLSKTEDSLDTVEDEMEMATVRHRPEALELLEAQSKFTKKELQILYRGFKNECPSGVVNEETFKEIYSQFFPQGDSTTYAHFLFNAFDTDHNGSVSFEDFVMGLSILLRGTVQEKLNWAFNLYDINKDGYITKEEMLDIMKAIYDMMGKCTYPVLKEDAPRQHVETFFQKMDKNKDGVVTIDEFIESCQKVSVKTPLKRQTPISWLVLS</sequence>
<name>A0A8C3BTL4_CAIMO</name>
<dbReference type="GO" id="GO:0015459">
    <property type="term" value="F:potassium channel regulator activity"/>
    <property type="evidence" value="ECO:0007669"/>
    <property type="project" value="TreeGrafter"/>
</dbReference>
<keyword evidence="5" id="KW-0813">Transport</keyword>
<evidence type="ECO:0000313" key="23">
    <source>
        <dbReference type="Proteomes" id="UP000694556"/>
    </source>
</evidence>
<evidence type="ECO:0000256" key="15">
    <source>
        <dbReference type="ARBA" id="ARBA00022958"/>
    </source>
</evidence>
<comment type="subcellular location">
    <subcellularLocation>
        <location evidence="1">Cell membrane</location>
        <topology evidence="1">Peripheral membrane protein</topology>
    </subcellularLocation>
    <subcellularLocation>
        <location evidence="3">Cytoplasm</location>
    </subcellularLocation>
    <subcellularLocation>
        <location evidence="2">Peroxisome</location>
    </subcellularLocation>
</comment>
<dbReference type="Pfam" id="PF13499">
    <property type="entry name" value="EF-hand_7"/>
    <property type="match status" value="1"/>
</dbReference>
<comment type="similarity">
    <text evidence="4">Belongs to the recoverin family.</text>
</comment>
<organism evidence="22 23">
    <name type="scientific">Cairina moschata</name>
    <name type="common">Muscovy duck</name>
    <dbReference type="NCBI Taxonomy" id="8855"/>
    <lineage>
        <taxon>Eukaryota</taxon>
        <taxon>Metazoa</taxon>
        <taxon>Chordata</taxon>
        <taxon>Craniata</taxon>
        <taxon>Vertebrata</taxon>
        <taxon>Euteleostomi</taxon>
        <taxon>Archelosauria</taxon>
        <taxon>Archosauria</taxon>
        <taxon>Dinosauria</taxon>
        <taxon>Saurischia</taxon>
        <taxon>Theropoda</taxon>
        <taxon>Coelurosauria</taxon>
        <taxon>Aves</taxon>
        <taxon>Neognathae</taxon>
        <taxon>Galloanserae</taxon>
        <taxon>Anseriformes</taxon>
        <taxon>Anatidae</taxon>
        <taxon>Anatinae</taxon>
        <taxon>Cairina</taxon>
    </lineage>
</organism>
<dbReference type="InterPro" id="IPR002048">
    <property type="entry name" value="EF_hand_dom"/>
</dbReference>
<dbReference type="Gene3D" id="1.10.238.10">
    <property type="entry name" value="EF-hand"/>
    <property type="match status" value="1"/>
</dbReference>
<evidence type="ECO:0000256" key="2">
    <source>
        <dbReference type="ARBA" id="ARBA00004275"/>
    </source>
</evidence>
<keyword evidence="14" id="KW-0851">Voltage-gated channel</keyword>
<evidence type="ECO:0000256" key="7">
    <source>
        <dbReference type="ARBA" id="ARBA00022490"/>
    </source>
</evidence>
<evidence type="ECO:0000256" key="14">
    <source>
        <dbReference type="ARBA" id="ARBA00022882"/>
    </source>
</evidence>
<dbReference type="Pfam" id="PF13833">
    <property type="entry name" value="EF-hand_8"/>
    <property type="match status" value="1"/>
</dbReference>
<reference evidence="22" key="3">
    <citation type="submission" date="2025-09" db="UniProtKB">
        <authorList>
            <consortium name="Ensembl"/>
        </authorList>
    </citation>
    <scope>IDENTIFICATION</scope>
</reference>
<evidence type="ECO:0000256" key="3">
    <source>
        <dbReference type="ARBA" id="ARBA00004496"/>
    </source>
</evidence>
<dbReference type="InterPro" id="IPR011992">
    <property type="entry name" value="EF-hand-dom_pair"/>
</dbReference>
<evidence type="ECO:0000256" key="13">
    <source>
        <dbReference type="ARBA" id="ARBA00022837"/>
    </source>
</evidence>
<dbReference type="GO" id="GO:0005777">
    <property type="term" value="C:peroxisome"/>
    <property type="evidence" value="ECO:0007669"/>
    <property type="project" value="UniProtKB-SubCell"/>
</dbReference>
<dbReference type="SUPFAM" id="SSF47473">
    <property type="entry name" value="EF-hand"/>
    <property type="match status" value="1"/>
</dbReference>
<keyword evidence="17" id="KW-0472">Membrane</keyword>
<protein>
    <recommendedName>
        <fullName evidence="20">Kv channel-interacting protein 4</fullName>
    </recommendedName>
</protein>
<evidence type="ECO:0000256" key="4">
    <source>
        <dbReference type="ARBA" id="ARBA00006049"/>
    </source>
</evidence>
<evidence type="ECO:0000256" key="16">
    <source>
        <dbReference type="ARBA" id="ARBA00023065"/>
    </source>
</evidence>
<reference evidence="22" key="1">
    <citation type="submission" date="2018-09" db="EMBL/GenBank/DDBJ databases">
        <title>Common duck and Muscovy duck high density SNP chip.</title>
        <authorList>
            <person name="Vignal A."/>
            <person name="Thebault N."/>
            <person name="Warren W.C."/>
        </authorList>
    </citation>
    <scope>NUCLEOTIDE SEQUENCE [LARGE SCALE GENOMIC DNA]</scope>
</reference>
<evidence type="ECO:0000256" key="18">
    <source>
        <dbReference type="ARBA" id="ARBA00023140"/>
    </source>
</evidence>
<dbReference type="PROSITE" id="PS00018">
    <property type="entry name" value="EF_HAND_1"/>
    <property type="match status" value="3"/>
</dbReference>
<keyword evidence="13" id="KW-0106">Calcium</keyword>
<keyword evidence="19" id="KW-0407">Ion channel</keyword>
<proteinExistence type="inferred from homology"/>
<dbReference type="CDD" id="cd00051">
    <property type="entry name" value="EFh"/>
    <property type="match status" value="2"/>
</dbReference>
<feature type="domain" description="EF-hand" evidence="21">
    <location>
        <begin position="130"/>
        <end position="165"/>
    </location>
</feature>
<dbReference type="Proteomes" id="UP000694556">
    <property type="component" value="Chromosome 4"/>
</dbReference>
<dbReference type="GO" id="GO:1901379">
    <property type="term" value="P:regulation of potassium ion transmembrane transport"/>
    <property type="evidence" value="ECO:0007669"/>
    <property type="project" value="TreeGrafter"/>
</dbReference>
<keyword evidence="15" id="KW-0630">Potassium</keyword>
<evidence type="ECO:0000256" key="10">
    <source>
        <dbReference type="ARBA" id="ARBA00022723"/>
    </source>
</evidence>
<evidence type="ECO:0000259" key="21">
    <source>
        <dbReference type="PROSITE" id="PS50222"/>
    </source>
</evidence>
<keyword evidence="6" id="KW-1003">Cell membrane</keyword>
<dbReference type="GO" id="GO:0008076">
    <property type="term" value="C:voltage-gated potassium channel complex"/>
    <property type="evidence" value="ECO:0007669"/>
    <property type="project" value="TreeGrafter"/>
</dbReference>
<evidence type="ECO:0000256" key="11">
    <source>
        <dbReference type="ARBA" id="ARBA00022737"/>
    </source>
</evidence>
<keyword evidence="8" id="KW-0633">Potassium transport</keyword>
<evidence type="ECO:0000256" key="19">
    <source>
        <dbReference type="ARBA" id="ARBA00023303"/>
    </source>
</evidence>
<reference evidence="22" key="2">
    <citation type="submission" date="2025-08" db="UniProtKB">
        <authorList>
            <consortium name="Ensembl"/>
        </authorList>
    </citation>
    <scope>IDENTIFICATION</scope>
</reference>
<dbReference type="PANTHER" id="PTHR23055">
    <property type="entry name" value="CALCIUM BINDING PROTEINS"/>
    <property type="match status" value="1"/>
</dbReference>
<dbReference type="InterPro" id="IPR028846">
    <property type="entry name" value="Recoverin"/>
</dbReference>
<evidence type="ECO:0000256" key="6">
    <source>
        <dbReference type="ARBA" id="ARBA00022475"/>
    </source>
</evidence>
<dbReference type="Ensembl" id="ENSCMMT00000011179.1">
    <property type="protein sequence ID" value="ENSCMMP00000010158.1"/>
    <property type="gene ID" value="ENSCMMG00000006427.1"/>
</dbReference>
<keyword evidence="11" id="KW-0677">Repeat</keyword>
<dbReference type="FunFam" id="1.10.238.10:FF:000043">
    <property type="entry name" value="Kv channel-interacting protein 1 isoform 2"/>
    <property type="match status" value="1"/>
</dbReference>
<feature type="domain" description="EF-hand" evidence="21">
    <location>
        <begin position="166"/>
        <end position="201"/>
    </location>
</feature>
<dbReference type="PANTHER" id="PTHR23055:SF30">
    <property type="entry name" value="KV CHANNEL-INTERACTING PROTEIN 4"/>
    <property type="match status" value="1"/>
</dbReference>
<evidence type="ECO:0000313" key="22">
    <source>
        <dbReference type="Ensembl" id="ENSCMMP00000010158.1"/>
    </source>
</evidence>
<evidence type="ECO:0000256" key="8">
    <source>
        <dbReference type="ARBA" id="ARBA00022538"/>
    </source>
</evidence>
<keyword evidence="12" id="KW-0631">Potassium channel</keyword>
<keyword evidence="23" id="KW-1185">Reference proteome</keyword>
<dbReference type="GO" id="GO:0005509">
    <property type="term" value="F:calcium ion binding"/>
    <property type="evidence" value="ECO:0007669"/>
    <property type="project" value="InterPro"/>
</dbReference>
<evidence type="ECO:0000256" key="12">
    <source>
        <dbReference type="ARBA" id="ARBA00022826"/>
    </source>
</evidence>
<evidence type="ECO:0000256" key="5">
    <source>
        <dbReference type="ARBA" id="ARBA00022448"/>
    </source>
</evidence>
<evidence type="ECO:0000256" key="1">
    <source>
        <dbReference type="ARBA" id="ARBA00004202"/>
    </source>
</evidence>
<accession>A0A8C3BTL4</accession>
<dbReference type="GO" id="GO:0005267">
    <property type="term" value="F:potassium channel activity"/>
    <property type="evidence" value="ECO:0007669"/>
    <property type="project" value="UniProtKB-KW"/>
</dbReference>
<evidence type="ECO:0000256" key="17">
    <source>
        <dbReference type="ARBA" id="ARBA00023136"/>
    </source>
</evidence>
<keyword evidence="9" id="KW-0597">Phosphoprotein</keyword>
<keyword evidence="16" id="KW-0406">Ion transport</keyword>
<keyword evidence="18" id="KW-0576">Peroxisome</keyword>
<evidence type="ECO:0000256" key="20">
    <source>
        <dbReference type="ARBA" id="ARBA00040738"/>
    </source>
</evidence>
<dbReference type="InterPro" id="IPR018247">
    <property type="entry name" value="EF_Hand_1_Ca_BS"/>
</dbReference>
<keyword evidence="10" id="KW-0479">Metal-binding</keyword>
<dbReference type="PRINTS" id="PR00450">
    <property type="entry name" value="RECOVERIN"/>
</dbReference>
<dbReference type="SMART" id="SM00054">
    <property type="entry name" value="EFh"/>
    <property type="match status" value="3"/>
</dbReference>
<dbReference type="AlphaFoldDB" id="A0A8C3BTL4"/>
<evidence type="ECO:0000256" key="9">
    <source>
        <dbReference type="ARBA" id="ARBA00022553"/>
    </source>
</evidence>